<dbReference type="EMBL" id="JAUOZU010000024">
    <property type="protein sequence ID" value="MDO6966967.1"/>
    <property type="molecule type" value="Genomic_DNA"/>
</dbReference>
<evidence type="ECO:0000313" key="1">
    <source>
        <dbReference type="EMBL" id="MDO6966967.1"/>
    </source>
</evidence>
<name>A0ABT8YUJ2_9HYPH</name>
<protein>
    <submittedName>
        <fullName evidence="1">Uncharacterized protein</fullName>
    </submittedName>
</protein>
<comment type="caution">
    <text evidence="1">The sequence shown here is derived from an EMBL/GenBank/DDBJ whole genome shotgun (WGS) entry which is preliminary data.</text>
</comment>
<dbReference type="Proteomes" id="UP001174932">
    <property type="component" value="Unassembled WGS sequence"/>
</dbReference>
<reference evidence="1" key="1">
    <citation type="journal article" date="2015" name="Int. J. Syst. Evol. Microbiol.">
        <title>Rhizobium alvei sp. nov., isolated from a freshwater river.</title>
        <authorList>
            <person name="Sheu S.Y."/>
            <person name="Huang H.W."/>
            <person name="Young C.C."/>
            <person name="Chen W.M."/>
        </authorList>
    </citation>
    <scope>NUCLEOTIDE SEQUENCE</scope>
    <source>
        <strain evidence="1">TNR-22</strain>
    </source>
</reference>
<proteinExistence type="predicted"/>
<keyword evidence="2" id="KW-1185">Reference proteome</keyword>
<accession>A0ABT8YUJ2</accession>
<gene>
    <name evidence="1" type="ORF">Q4481_23675</name>
</gene>
<sequence>MTDNVIDLRPEAKERLIYLCVECGCSTFYMYSDGTTECAACNGLDAGGEWVTKLESQPKSPEKTDAGSFSVTCVGSPELARERVVKNINTRKGELALLGGWFEDGSVSLWDGAEDDDQNDWLINKLREAADHLDMRKVNPDDDK</sequence>
<organism evidence="1 2">
    <name type="scientific">Rhizobium alvei</name>
    <dbReference type="NCBI Taxonomy" id="1132659"/>
    <lineage>
        <taxon>Bacteria</taxon>
        <taxon>Pseudomonadati</taxon>
        <taxon>Pseudomonadota</taxon>
        <taxon>Alphaproteobacteria</taxon>
        <taxon>Hyphomicrobiales</taxon>
        <taxon>Rhizobiaceae</taxon>
        <taxon>Rhizobium/Agrobacterium group</taxon>
        <taxon>Rhizobium</taxon>
    </lineage>
</organism>
<evidence type="ECO:0000313" key="2">
    <source>
        <dbReference type="Proteomes" id="UP001174932"/>
    </source>
</evidence>
<reference evidence="1" key="2">
    <citation type="submission" date="2023-07" db="EMBL/GenBank/DDBJ databases">
        <authorList>
            <person name="Shen H."/>
        </authorList>
    </citation>
    <scope>NUCLEOTIDE SEQUENCE</scope>
    <source>
        <strain evidence="1">TNR-22</strain>
    </source>
</reference>
<dbReference type="RefSeq" id="WP_304378897.1">
    <property type="nucleotide sequence ID" value="NZ_JAUOZU010000024.1"/>
</dbReference>